<accession>A0A5B8K2X2</accession>
<dbReference type="RefSeq" id="WP_146368780.1">
    <property type="nucleotide sequence ID" value="NZ_CP042295.1"/>
</dbReference>
<dbReference type="OrthoDB" id="397241at2"/>
<keyword evidence="3" id="KW-1185">Reference proteome</keyword>
<proteinExistence type="predicted"/>
<protein>
    <submittedName>
        <fullName evidence="2">Uncharacterized protein</fullName>
    </submittedName>
</protein>
<organism evidence="2 3">
    <name type="scientific">Mycoplasma anserisalpingitidis</name>
    <dbReference type="NCBI Taxonomy" id="519450"/>
    <lineage>
        <taxon>Bacteria</taxon>
        <taxon>Bacillati</taxon>
        <taxon>Mycoplasmatota</taxon>
        <taxon>Mollicutes</taxon>
        <taxon>Mycoplasmataceae</taxon>
        <taxon>Mycoplasma</taxon>
    </lineage>
</organism>
<gene>
    <name evidence="2" type="ORF">FRW55_03690</name>
</gene>
<reference evidence="2 3" key="1">
    <citation type="journal article" date="2019" name="Microbiol. Resour. Announc.">
        <title>Complete Genome Sequences of Three Mycoplasma anserisalpingitis (Mycoplasma sp. 1220) Strains.</title>
        <authorList>
            <person name="Grozner D."/>
            <person name="Forro B."/>
            <person name="Kovacs A.B."/>
            <person name="Marton S."/>
            <person name="Banyai K."/>
            <person name="Kreizinger Z."/>
            <person name="Sulyok K.M."/>
            <person name="Gyuranecz M."/>
        </authorList>
    </citation>
    <scope>NUCLEOTIDE SEQUENCE [LARGE SCALE GENOMIC DNA]</scope>
    <source>
        <strain evidence="2 3">ATCC:BAA-2147</strain>
    </source>
</reference>
<dbReference type="Proteomes" id="UP000318927">
    <property type="component" value="Chromosome"/>
</dbReference>
<evidence type="ECO:0000313" key="3">
    <source>
        <dbReference type="Proteomes" id="UP000318927"/>
    </source>
</evidence>
<evidence type="ECO:0000313" key="2">
    <source>
        <dbReference type="EMBL" id="QDY87235.1"/>
    </source>
</evidence>
<dbReference type="AlphaFoldDB" id="A0A5B8K2X2"/>
<sequence>MKKWVKNTLWLGSIVVVCGMIASGTVATKYYGGRIIYDFDKAANENFSVDEYVKFEDNNSNDAINSLDSAEINVFFIQDGEEAYYNGIRLSMLSKNETHLFYSSYSEFNKNINFDKLEKFLKHDRKIFYKNEFNELIEVSANSTEELKKYENEVRSKTSVKKLGVFYIDELIENVKTIMNNNKDKKINLWINSDNLRFYLPLIELAQVNNLVIRGIEDNPNIGKEVLENLHIHLNEWLKHELEDVDKSDEQIKRYVMDSFYVNRSENYLLPKIYKNIYFYFSYHSELDSLNKLGYENFNLLSNEEKDVNDYILESVSKTNVNLVSYWNEIINDFSKTD</sequence>
<dbReference type="EMBL" id="CP042295">
    <property type="protein sequence ID" value="QDY87235.1"/>
    <property type="molecule type" value="Genomic_DNA"/>
</dbReference>
<feature type="coiled-coil region" evidence="1">
    <location>
        <begin position="133"/>
        <end position="188"/>
    </location>
</feature>
<keyword evidence="1" id="KW-0175">Coiled coil</keyword>
<evidence type="ECO:0000256" key="1">
    <source>
        <dbReference type="SAM" id="Coils"/>
    </source>
</evidence>
<dbReference type="KEGG" id="mans:FRW55_03690"/>
<name>A0A5B8K2X2_9MOLU</name>